<sequence length="809" mass="86860">MKRSNTPEQSLSCLGQGEAASQAASGPSMSRRFFLVAGAAAGGGLMLSLGACDPATEGKAGSKEARFFLGTHIRISTSGQVTVLAQNPEIGQGVKTSLPMVIAEELDVAWKDVTVEQADLDTNLFQFQVAGGSLSTPMLSLALRKVGAAARQMLISVAASRLKVPATECATEAGHVIHKPSGRKLGYGQLTADAAHLPVPNLAEIKLKSDKYFQIVGQKIKGVDNPKIIKGEPLYGIDVTVPGMAYSVFVKCPTFGGKAVSANLDEIRTLPGVQAAFVVEGNDSRPAANPAWWLPGEGGAAPDWWNVGGRPDYVMSGVAIVADSWWQAERARDRLKVVWEKGQADGQSSEGFDAAAAQHFASPPDENRWPELGSVDKALEESAQKIDVEYSFPFLAHATLEPQNATASVSTDAHGSMAIEIWSGAQLPAVGQATIAKMMGVPNENVTIHLTRAGGGFGRRLLNDSLLEAVWISSVVKKPVKLLWSREDDTQHDFYRPGGYHHLKGGLDQDGKAIAFEDHFVGFGGEKAFVNSGDSNFPGYLYGNIANMRYKASKIPLYIPTGAMRAPMANSHGFVFESFVDELAHKAGIDPISFRLTMIDPSKETPSYGELTEGVPLSGFNPKRMRAILELVAERSGWHGKKLYRPSSEDVVEGTLRRGMGVGCYFSHFGYFAHVVSLSVDARNNVTVDTVWVVGDIGRQIINPLNAENMVQGSVIDGLGQAMGLEVTFEGGAANQSNFDDYPLIRMAQAPNEIDVHFHKTDHTTTGLGEPALPPILPAFANALYAATGTRYRKLPLPVFEGILEEEDI</sequence>
<dbReference type="GO" id="GO:0016491">
    <property type="term" value="F:oxidoreductase activity"/>
    <property type="evidence" value="ECO:0007669"/>
    <property type="project" value="InterPro"/>
</dbReference>
<evidence type="ECO:0000259" key="1">
    <source>
        <dbReference type="SMART" id="SM01008"/>
    </source>
</evidence>
<dbReference type="InterPro" id="IPR052516">
    <property type="entry name" value="N-heterocyclic_Hydroxylase"/>
</dbReference>
<feature type="domain" description="Aldehyde oxidase/xanthine dehydrogenase a/b hammerhead" evidence="1">
    <location>
        <begin position="230"/>
        <end position="343"/>
    </location>
</feature>
<name>A0A2G4YR08_9PROT</name>
<reference evidence="2 3" key="1">
    <citation type="submission" date="2017-10" db="EMBL/GenBank/DDBJ databases">
        <title>Frigbacter circumglobatus gen. nov. sp. nov., isolated from sediment cultured in situ.</title>
        <authorList>
            <person name="Zhao Z."/>
        </authorList>
    </citation>
    <scope>NUCLEOTIDE SEQUENCE [LARGE SCALE GENOMIC DNA]</scope>
    <source>
        <strain evidence="2 3">ZYL</strain>
    </source>
</reference>
<gene>
    <name evidence="2" type="ORF">CRD36_10735</name>
</gene>
<evidence type="ECO:0000313" key="2">
    <source>
        <dbReference type="EMBL" id="PHZ84753.1"/>
    </source>
</evidence>
<dbReference type="InterPro" id="IPR037165">
    <property type="entry name" value="AldOxase/xan_DH_Mopterin-bd_sf"/>
</dbReference>
<dbReference type="InterPro" id="IPR036856">
    <property type="entry name" value="Ald_Oxase/Xan_DH_a/b_sf"/>
</dbReference>
<proteinExistence type="predicted"/>
<keyword evidence="3" id="KW-1185">Reference proteome</keyword>
<dbReference type="Pfam" id="PF20256">
    <property type="entry name" value="MoCoBD_2"/>
    <property type="match status" value="2"/>
</dbReference>
<evidence type="ECO:0000313" key="3">
    <source>
        <dbReference type="Proteomes" id="UP000229730"/>
    </source>
</evidence>
<dbReference type="EMBL" id="PDEM01000023">
    <property type="protein sequence ID" value="PHZ84753.1"/>
    <property type="molecule type" value="Genomic_DNA"/>
</dbReference>
<dbReference type="FunCoup" id="A0A2G4YR08">
    <property type="interactions" value="75"/>
</dbReference>
<dbReference type="InterPro" id="IPR000674">
    <property type="entry name" value="Ald_Oxase/Xan_DH_a/b"/>
</dbReference>
<dbReference type="Pfam" id="PF02738">
    <property type="entry name" value="MoCoBD_1"/>
    <property type="match status" value="1"/>
</dbReference>
<dbReference type="InParanoid" id="A0A2G4YR08"/>
<dbReference type="Gene3D" id="3.30.365.10">
    <property type="entry name" value="Aldehyde oxidase/xanthine dehydrogenase, molybdopterin binding domain"/>
    <property type="match status" value="4"/>
</dbReference>
<comment type="caution">
    <text evidence="2">The sequence shown here is derived from an EMBL/GenBank/DDBJ whole genome shotgun (WGS) entry which is preliminary data.</text>
</comment>
<dbReference type="InterPro" id="IPR046867">
    <property type="entry name" value="AldOxase/xan_DH_MoCoBD2"/>
</dbReference>
<dbReference type="RefSeq" id="WP_099473071.1">
    <property type="nucleotide sequence ID" value="NZ_CP041025.1"/>
</dbReference>
<dbReference type="SMART" id="SM01008">
    <property type="entry name" value="Ald_Xan_dh_C"/>
    <property type="match status" value="1"/>
</dbReference>
<dbReference type="InterPro" id="IPR012368">
    <property type="entry name" value="OxRdtase_Mopterin-bd_su_IorB"/>
</dbReference>
<dbReference type="AlphaFoldDB" id="A0A2G4YR08"/>
<dbReference type="Gene3D" id="3.90.1170.50">
    <property type="entry name" value="Aldehyde oxidase/xanthine dehydrogenase, a/b hammerhead"/>
    <property type="match status" value="1"/>
</dbReference>
<dbReference type="InterPro" id="IPR006311">
    <property type="entry name" value="TAT_signal"/>
</dbReference>
<dbReference type="Proteomes" id="UP000229730">
    <property type="component" value="Unassembled WGS sequence"/>
</dbReference>
<dbReference type="SUPFAM" id="SSF56003">
    <property type="entry name" value="Molybdenum cofactor-binding domain"/>
    <property type="match status" value="2"/>
</dbReference>
<dbReference type="PANTHER" id="PTHR47495:SF1">
    <property type="entry name" value="BLL3820 PROTEIN"/>
    <property type="match status" value="1"/>
</dbReference>
<dbReference type="SUPFAM" id="SSF54665">
    <property type="entry name" value="CO dehydrogenase molybdoprotein N-domain-like"/>
    <property type="match status" value="1"/>
</dbReference>
<dbReference type="OrthoDB" id="9767994at2"/>
<dbReference type="InterPro" id="IPR008274">
    <property type="entry name" value="AldOxase/xan_DH_MoCoBD1"/>
</dbReference>
<dbReference type="PIRSF" id="PIRSF036389">
    <property type="entry name" value="IOR_B"/>
    <property type="match status" value="1"/>
</dbReference>
<dbReference type="PANTHER" id="PTHR47495">
    <property type="entry name" value="ALDEHYDE DEHYDROGENASE"/>
    <property type="match status" value="1"/>
</dbReference>
<accession>A0A2G4YR08</accession>
<protein>
    <recommendedName>
        <fullName evidence="1">Aldehyde oxidase/xanthine dehydrogenase a/b hammerhead domain-containing protein</fullName>
    </recommendedName>
</protein>
<organism evidence="2 3">
    <name type="scientific">Paremcibacter congregatus</name>
    <dbReference type="NCBI Taxonomy" id="2043170"/>
    <lineage>
        <taxon>Bacteria</taxon>
        <taxon>Pseudomonadati</taxon>
        <taxon>Pseudomonadota</taxon>
        <taxon>Alphaproteobacteria</taxon>
        <taxon>Emcibacterales</taxon>
        <taxon>Emcibacteraceae</taxon>
        <taxon>Paremcibacter</taxon>
    </lineage>
</organism>
<dbReference type="PROSITE" id="PS51318">
    <property type="entry name" value="TAT"/>
    <property type="match status" value="1"/>
</dbReference>